<protein>
    <submittedName>
        <fullName evidence="2">Uncharacterized protein</fullName>
    </submittedName>
</protein>
<evidence type="ECO:0000313" key="2">
    <source>
        <dbReference type="EMBL" id="KAL1263449.1"/>
    </source>
</evidence>
<dbReference type="EMBL" id="JAYMGO010000013">
    <property type="protein sequence ID" value="KAL1263449.1"/>
    <property type="molecule type" value="Genomic_DNA"/>
</dbReference>
<evidence type="ECO:0000313" key="3">
    <source>
        <dbReference type="Proteomes" id="UP001558613"/>
    </source>
</evidence>
<feature type="compositionally biased region" description="Basic and acidic residues" evidence="1">
    <location>
        <begin position="103"/>
        <end position="115"/>
    </location>
</feature>
<gene>
    <name evidence="2" type="ORF">QQF64_006188</name>
</gene>
<organism evidence="2 3">
    <name type="scientific">Cirrhinus molitorella</name>
    <name type="common">mud carp</name>
    <dbReference type="NCBI Taxonomy" id="172907"/>
    <lineage>
        <taxon>Eukaryota</taxon>
        <taxon>Metazoa</taxon>
        <taxon>Chordata</taxon>
        <taxon>Craniata</taxon>
        <taxon>Vertebrata</taxon>
        <taxon>Euteleostomi</taxon>
        <taxon>Actinopterygii</taxon>
        <taxon>Neopterygii</taxon>
        <taxon>Teleostei</taxon>
        <taxon>Ostariophysi</taxon>
        <taxon>Cypriniformes</taxon>
        <taxon>Cyprinidae</taxon>
        <taxon>Labeoninae</taxon>
        <taxon>Labeonini</taxon>
        <taxon>Cirrhinus</taxon>
    </lineage>
</organism>
<name>A0ABR3MEB9_9TELE</name>
<proteinExistence type="predicted"/>
<feature type="compositionally biased region" description="Polar residues" evidence="1">
    <location>
        <begin position="129"/>
        <end position="141"/>
    </location>
</feature>
<comment type="caution">
    <text evidence="2">The sequence shown here is derived from an EMBL/GenBank/DDBJ whole genome shotgun (WGS) entry which is preliminary data.</text>
</comment>
<feature type="region of interest" description="Disordered" evidence="1">
    <location>
        <begin position="103"/>
        <end position="141"/>
    </location>
</feature>
<evidence type="ECO:0000256" key="1">
    <source>
        <dbReference type="SAM" id="MobiDB-lite"/>
    </source>
</evidence>
<reference evidence="2 3" key="1">
    <citation type="submission" date="2023-09" db="EMBL/GenBank/DDBJ databases">
        <authorList>
            <person name="Wang M."/>
        </authorList>
    </citation>
    <scope>NUCLEOTIDE SEQUENCE [LARGE SCALE GENOMIC DNA]</scope>
    <source>
        <strain evidence="2">GT-2023</strain>
        <tissue evidence="2">Liver</tissue>
    </source>
</reference>
<accession>A0ABR3MEB9</accession>
<dbReference type="Proteomes" id="UP001558613">
    <property type="component" value="Unassembled WGS sequence"/>
</dbReference>
<sequence>MGNEEAVQGKINPSVQKAMMQCQGNKACTLALLQKEELKINTSCWLCLQMSHSWRAAPLTVAAIKETRCLIPEQMTDVLTAGAEIEKGRIPQRKPELECMETRWGDKSEDQDKHRQWNGRQVHSKHQWETNSVHVSVQQTK</sequence>
<keyword evidence="3" id="KW-1185">Reference proteome</keyword>